<organism evidence="6 7">
    <name type="scientific">Luteipulveratus mongoliensis</name>
    <dbReference type="NCBI Taxonomy" id="571913"/>
    <lineage>
        <taxon>Bacteria</taxon>
        <taxon>Bacillati</taxon>
        <taxon>Actinomycetota</taxon>
        <taxon>Actinomycetes</taxon>
        <taxon>Micrococcales</taxon>
        <taxon>Dermacoccaceae</taxon>
        <taxon>Luteipulveratus</taxon>
    </lineage>
</organism>
<feature type="region of interest" description="Disordered" evidence="4">
    <location>
        <begin position="1"/>
        <end position="36"/>
    </location>
</feature>
<gene>
    <name evidence="6" type="ORF">VV02_04915</name>
</gene>
<sequence>MAPESDHPSRDERSTTARSGQTVASAAAPAPRPLDDADRRMLRELVTDARLSVRTLAERLHISRANAYARLDRLQSSGVITGFTARFAPERAGLATTAYVSVNIEQNTWRTVSAELAELPYVESIALLASEFDVLVLVHAPDNATLRSLVLERVQAIPGVLATRTWLAFEEIRGKGPFAQ</sequence>
<dbReference type="AlphaFoldDB" id="A0A0K1JF79"/>
<name>A0A0K1JF79_9MICO</name>
<dbReference type="SUPFAM" id="SSF54909">
    <property type="entry name" value="Dimeric alpha+beta barrel"/>
    <property type="match status" value="1"/>
</dbReference>
<dbReference type="InterPro" id="IPR000485">
    <property type="entry name" value="AsnC-type_HTH_dom"/>
</dbReference>
<dbReference type="EMBL" id="CP011112">
    <property type="protein sequence ID" value="AKU15361.1"/>
    <property type="molecule type" value="Genomic_DNA"/>
</dbReference>
<dbReference type="InterPro" id="IPR036388">
    <property type="entry name" value="WH-like_DNA-bd_sf"/>
</dbReference>
<proteinExistence type="predicted"/>
<evidence type="ECO:0000256" key="2">
    <source>
        <dbReference type="ARBA" id="ARBA00023125"/>
    </source>
</evidence>
<keyword evidence="2" id="KW-0238">DNA-binding</keyword>
<keyword evidence="3" id="KW-0804">Transcription</keyword>
<dbReference type="GO" id="GO:0043565">
    <property type="term" value="F:sequence-specific DNA binding"/>
    <property type="evidence" value="ECO:0007669"/>
    <property type="project" value="InterPro"/>
</dbReference>
<evidence type="ECO:0000259" key="5">
    <source>
        <dbReference type="PROSITE" id="PS50956"/>
    </source>
</evidence>
<dbReference type="GO" id="GO:0005829">
    <property type="term" value="C:cytosol"/>
    <property type="evidence" value="ECO:0007669"/>
    <property type="project" value="TreeGrafter"/>
</dbReference>
<dbReference type="InterPro" id="IPR019888">
    <property type="entry name" value="Tscrpt_reg_AsnC-like"/>
</dbReference>
<dbReference type="STRING" id="571913.VV02_04915"/>
<dbReference type="Proteomes" id="UP000066480">
    <property type="component" value="Chromosome"/>
</dbReference>
<dbReference type="SUPFAM" id="SSF46785">
    <property type="entry name" value="Winged helix' DNA-binding domain"/>
    <property type="match status" value="1"/>
</dbReference>
<dbReference type="Pfam" id="PF13412">
    <property type="entry name" value="HTH_24"/>
    <property type="match status" value="1"/>
</dbReference>
<dbReference type="Gene3D" id="3.30.70.920">
    <property type="match status" value="1"/>
</dbReference>
<dbReference type="PRINTS" id="PR00033">
    <property type="entry name" value="HTHASNC"/>
</dbReference>
<feature type="domain" description="HTH asnC-type" evidence="5">
    <location>
        <begin position="34"/>
        <end position="95"/>
    </location>
</feature>
<dbReference type="SMART" id="SM00344">
    <property type="entry name" value="HTH_ASNC"/>
    <property type="match status" value="1"/>
</dbReference>
<dbReference type="InterPro" id="IPR036390">
    <property type="entry name" value="WH_DNA-bd_sf"/>
</dbReference>
<reference evidence="6 7" key="1">
    <citation type="submission" date="2015-03" db="EMBL/GenBank/DDBJ databases">
        <title>Luteipulveratus halotolerans sp. nov., a novel actinobacterium (Dermacoccaceae) from Sarawak, Malaysia.</title>
        <authorList>
            <person name="Juboi H."/>
            <person name="Basik A."/>
            <person name="Shamsul S.S."/>
            <person name="Arnold P."/>
            <person name="Schmitt E.K."/>
            <person name="Sanglier J.-J."/>
            <person name="Yeo T."/>
        </authorList>
    </citation>
    <scope>NUCLEOTIDE SEQUENCE [LARGE SCALE GENOMIC DNA]</scope>
    <source>
        <strain evidence="6 7">MN07-A0370</strain>
    </source>
</reference>
<feature type="compositionally biased region" description="Basic and acidic residues" evidence="4">
    <location>
        <begin position="1"/>
        <end position="15"/>
    </location>
</feature>
<dbReference type="InterPro" id="IPR011008">
    <property type="entry name" value="Dimeric_a/b-barrel"/>
</dbReference>
<accession>A0A0K1JF79</accession>
<evidence type="ECO:0000256" key="1">
    <source>
        <dbReference type="ARBA" id="ARBA00023015"/>
    </source>
</evidence>
<dbReference type="PANTHER" id="PTHR30154">
    <property type="entry name" value="LEUCINE-RESPONSIVE REGULATORY PROTEIN"/>
    <property type="match status" value="1"/>
</dbReference>
<dbReference type="PANTHER" id="PTHR30154:SF34">
    <property type="entry name" value="TRANSCRIPTIONAL REGULATOR AZLB"/>
    <property type="match status" value="1"/>
</dbReference>
<dbReference type="Pfam" id="PF01037">
    <property type="entry name" value="AsnC_trans_reg"/>
    <property type="match status" value="1"/>
</dbReference>
<protein>
    <submittedName>
        <fullName evidence="6">AsnC family transcriptional regulator</fullName>
    </submittedName>
</protein>
<dbReference type="PROSITE" id="PS50956">
    <property type="entry name" value="HTH_ASNC_2"/>
    <property type="match status" value="1"/>
</dbReference>
<evidence type="ECO:0000313" key="7">
    <source>
        <dbReference type="Proteomes" id="UP000066480"/>
    </source>
</evidence>
<dbReference type="Gene3D" id="1.10.10.10">
    <property type="entry name" value="Winged helix-like DNA-binding domain superfamily/Winged helix DNA-binding domain"/>
    <property type="match status" value="1"/>
</dbReference>
<evidence type="ECO:0000256" key="3">
    <source>
        <dbReference type="ARBA" id="ARBA00023163"/>
    </source>
</evidence>
<dbReference type="KEGG" id="lmoi:VV02_04915"/>
<keyword evidence="7" id="KW-1185">Reference proteome</keyword>
<evidence type="ECO:0000313" key="6">
    <source>
        <dbReference type="EMBL" id="AKU15361.1"/>
    </source>
</evidence>
<dbReference type="InterPro" id="IPR019887">
    <property type="entry name" value="Tscrpt_reg_AsnC/Lrp_C"/>
</dbReference>
<evidence type="ECO:0000256" key="4">
    <source>
        <dbReference type="SAM" id="MobiDB-lite"/>
    </source>
</evidence>
<dbReference type="OrthoDB" id="3396933at2"/>
<keyword evidence="1" id="KW-0805">Transcription regulation</keyword>
<dbReference type="GO" id="GO:0043200">
    <property type="term" value="P:response to amino acid"/>
    <property type="evidence" value="ECO:0007669"/>
    <property type="project" value="TreeGrafter"/>
</dbReference>